<dbReference type="Pfam" id="PF02254">
    <property type="entry name" value="TrkA_N"/>
    <property type="match status" value="1"/>
</dbReference>
<accession>A0A1I0MJL8</accession>
<proteinExistence type="predicted"/>
<keyword evidence="5" id="KW-1185">Reference proteome</keyword>
<gene>
    <name evidence="4" type="ORF">SAMN04487945_0070</name>
</gene>
<dbReference type="InterPro" id="IPR003148">
    <property type="entry name" value="RCK_N"/>
</dbReference>
<evidence type="ECO:0000256" key="1">
    <source>
        <dbReference type="ARBA" id="ARBA00022448"/>
    </source>
</evidence>
<dbReference type="SUPFAM" id="SSF51735">
    <property type="entry name" value="NAD(P)-binding Rossmann-fold domains"/>
    <property type="match status" value="1"/>
</dbReference>
<dbReference type="EMBL" id="FOJA01000001">
    <property type="protein sequence ID" value="SEV87751.1"/>
    <property type="molecule type" value="Genomic_DNA"/>
</dbReference>
<dbReference type="PANTHER" id="PTHR43833">
    <property type="entry name" value="POTASSIUM CHANNEL PROTEIN 2-RELATED-RELATED"/>
    <property type="match status" value="1"/>
</dbReference>
<sequence>MTRPRDTTDAPRLPTDGTIFVVEGGAVGHEVATRLSASGKSVTHVTTTPQTDAAPSFDVHVTETLAADSLDAAGLRDASAVVILGSDDARNFLVAQLAHARFGVDRVVARVDDPDRKPLFERQGVDVVCATQAIAHTAVELW</sequence>
<evidence type="ECO:0000313" key="4">
    <source>
        <dbReference type="EMBL" id="SEV87751.1"/>
    </source>
</evidence>
<evidence type="ECO:0000259" key="3">
    <source>
        <dbReference type="Pfam" id="PF02254"/>
    </source>
</evidence>
<dbReference type="Proteomes" id="UP000198518">
    <property type="component" value="Unassembled WGS sequence"/>
</dbReference>
<feature type="domain" description="RCK N-terminal" evidence="3">
    <location>
        <begin position="20"/>
        <end position="129"/>
    </location>
</feature>
<keyword evidence="1" id="KW-0813">Transport</keyword>
<dbReference type="RefSeq" id="WP_143052109.1">
    <property type="nucleotide sequence ID" value="NZ_FOJA01000001.1"/>
</dbReference>
<organism evidence="4 5">
    <name type="scientific">Halobacterium jilantaiense</name>
    <dbReference type="NCBI Taxonomy" id="355548"/>
    <lineage>
        <taxon>Archaea</taxon>
        <taxon>Methanobacteriati</taxon>
        <taxon>Methanobacteriota</taxon>
        <taxon>Stenosarchaea group</taxon>
        <taxon>Halobacteria</taxon>
        <taxon>Halobacteriales</taxon>
        <taxon>Halobacteriaceae</taxon>
        <taxon>Halobacterium</taxon>
    </lineage>
</organism>
<protein>
    <submittedName>
        <fullName evidence="4">TrkA-N domain-containing protein</fullName>
    </submittedName>
</protein>
<dbReference type="InterPro" id="IPR036291">
    <property type="entry name" value="NAD(P)-bd_dom_sf"/>
</dbReference>
<reference evidence="4 5" key="1">
    <citation type="submission" date="2016-10" db="EMBL/GenBank/DDBJ databases">
        <authorList>
            <person name="de Groot N.N."/>
        </authorList>
    </citation>
    <scope>NUCLEOTIDE SEQUENCE [LARGE SCALE GENOMIC DNA]</scope>
    <source>
        <strain evidence="4 5">CGMCC 1.5337</strain>
    </source>
</reference>
<keyword evidence="2" id="KW-0406">Ion transport</keyword>
<dbReference type="InterPro" id="IPR050721">
    <property type="entry name" value="Trk_Ktr_HKT_K-transport"/>
</dbReference>
<name>A0A1I0MJL8_9EURY</name>
<evidence type="ECO:0000256" key="2">
    <source>
        <dbReference type="ARBA" id="ARBA00023065"/>
    </source>
</evidence>
<dbReference type="Gene3D" id="3.40.50.720">
    <property type="entry name" value="NAD(P)-binding Rossmann-like Domain"/>
    <property type="match status" value="1"/>
</dbReference>
<dbReference type="PANTHER" id="PTHR43833:SF5">
    <property type="entry name" value="TRK SYSTEM POTASSIUM UPTAKE PROTEIN TRKA"/>
    <property type="match status" value="1"/>
</dbReference>
<dbReference type="GO" id="GO:0006813">
    <property type="term" value="P:potassium ion transport"/>
    <property type="evidence" value="ECO:0007669"/>
    <property type="project" value="InterPro"/>
</dbReference>
<dbReference type="STRING" id="355548.SAMN04487945_0070"/>
<dbReference type="AlphaFoldDB" id="A0A1I0MJL8"/>
<evidence type="ECO:0000313" key="5">
    <source>
        <dbReference type="Proteomes" id="UP000198518"/>
    </source>
</evidence>